<protein>
    <submittedName>
        <fullName evidence="1">Uncharacterized protein</fullName>
    </submittedName>
</protein>
<dbReference type="Proteomes" id="UP000224101">
    <property type="component" value="Segment"/>
</dbReference>
<keyword evidence="2" id="KW-1185">Reference proteome</keyword>
<evidence type="ECO:0000313" key="1">
    <source>
        <dbReference type="EMBL" id="ASD50440.1"/>
    </source>
</evidence>
<name>A0A218M318_9CAUD</name>
<organism evidence="1 2">
    <name type="scientific">Acidovorax phage ACP17</name>
    <dbReference type="NCBI Taxonomy" id="2010329"/>
    <lineage>
        <taxon>Viruses</taxon>
        <taxon>Duplodnaviria</taxon>
        <taxon>Heunggongvirae</taxon>
        <taxon>Uroviricota</taxon>
        <taxon>Caudoviricetes</taxon>
        <taxon>Busanvirus</taxon>
        <taxon>Busanvirus ACP17</taxon>
    </lineage>
</organism>
<sequence>MTNAEEADAAALRHLSDAIDAAVKKFGAKELAESLAYSNQGHGINCDCGSCTGDDMMGD</sequence>
<dbReference type="GeneID" id="40085843"/>
<dbReference type="EMBL" id="KY979132">
    <property type="protein sequence ID" value="ASD50440.1"/>
    <property type="molecule type" value="Genomic_DNA"/>
</dbReference>
<dbReference type="RefSeq" id="YP_009609758.1">
    <property type="nucleotide sequence ID" value="NC_041997.1"/>
</dbReference>
<accession>A0A218M318</accession>
<proteinExistence type="predicted"/>
<dbReference type="KEGG" id="vg:40085843"/>
<evidence type="ECO:0000313" key="2">
    <source>
        <dbReference type="Proteomes" id="UP000224101"/>
    </source>
</evidence>
<reference evidence="1 2" key="1">
    <citation type="submission" date="2017-08" db="EMBL/GenBank/DDBJ databases">
        <title>Characterization and complete genome sequence of novel bacteriophage infecting the causal agent of bacterial fruit blotch, Acidovorax citrulli.</title>
        <authorList>
            <person name="Midani A.R."/>
            <person name="Park S.-H."/>
            <person name="Choi T.-J."/>
        </authorList>
    </citation>
    <scope>NUCLEOTIDE SEQUENCE [LARGE SCALE GENOMIC DNA]</scope>
</reference>